<evidence type="ECO:0000256" key="2">
    <source>
        <dbReference type="SAM" id="SignalP"/>
    </source>
</evidence>
<proteinExistence type="inferred from homology"/>
<dbReference type="InterPro" id="IPR050282">
    <property type="entry name" value="Cycloisomerase_2"/>
</dbReference>
<dbReference type="SUPFAM" id="SSF75011">
    <property type="entry name" value="3-carboxy-cis,cis-mucoante lactonizing enzyme"/>
    <property type="match status" value="1"/>
</dbReference>
<comment type="similarity">
    <text evidence="1">Belongs to the cycloisomerase 2 family.</text>
</comment>
<dbReference type="Gene3D" id="2.130.10.10">
    <property type="entry name" value="YVTN repeat-like/Quinoprotein amine dehydrogenase"/>
    <property type="match status" value="2"/>
</dbReference>
<dbReference type="InterPro" id="IPR019405">
    <property type="entry name" value="Lactonase_7-beta_prop"/>
</dbReference>
<keyword evidence="4" id="KW-1185">Reference proteome</keyword>
<accession>A0ABS7Q2H2</accession>
<feature type="chain" id="PRO_5045129275" evidence="2">
    <location>
        <begin position="32"/>
        <end position="385"/>
    </location>
</feature>
<dbReference type="Proteomes" id="UP000778578">
    <property type="component" value="Unassembled WGS sequence"/>
</dbReference>
<dbReference type="PANTHER" id="PTHR30344:SF1">
    <property type="entry name" value="6-PHOSPHOGLUCONOLACTONASE"/>
    <property type="match status" value="1"/>
</dbReference>
<comment type="caution">
    <text evidence="3">The sequence shown here is derived from an EMBL/GenBank/DDBJ whole genome shotgun (WGS) entry which is preliminary data.</text>
</comment>
<dbReference type="RefSeq" id="WP_222961471.1">
    <property type="nucleotide sequence ID" value="NZ_JAINZZ010000005.1"/>
</dbReference>
<gene>
    <name evidence="3" type="ORF">K7862_06660</name>
</gene>
<dbReference type="Pfam" id="PF10282">
    <property type="entry name" value="Lactonase"/>
    <property type="match status" value="1"/>
</dbReference>
<evidence type="ECO:0000313" key="4">
    <source>
        <dbReference type="Proteomes" id="UP000778578"/>
    </source>
</evidence>
<sequence length="385" mass="39279">MKVRICGRAGVHITAAVATALLLAPVTTASATTGATGGGHRSGGAGVLFAQSDNTAANTVVAYRRAPSGALIRRAVYATGGRGGVLNGSVVDHLASQGSLAYDRAAGLLYAVNAGSDTLTVFAVHGDRLQRTQIIPTGGAFPVSVTFHGNRVWVLNALDGGSIQGFERRGDQLTGVDAWHRELGLDPDATPQFTHTPGQISFTPDGSKLVVTTKAGANSIDVFPLLRDGRPGAPVVTTVPGAVPFGFAFDPEGRLQVTEAGPNAVETFTLHRDGTLSSRGSALTGQMATCWITATNHLLYASNAGSNTLSGYRVGRNGALVPLGTTPTDPGTVDSAASPDGRYLYVQTGGQGIVDAFRIRPDGALTRIGSVTVPGAIGGEGIVVG</sequence>
<dbReference type="InterPro" id="IPR015943">
    <property type="entry name" value="WD40/YVTN_repeat-like_dom_sf"/>
</dbReference>
<protein>
    <submittedName>
        <fullName evidence="3">Lactonase family protein</fullName>
    </submittedName>
</protein>
<dbReference type="PANTHER" id="PTHR30344">
    <property type="entry name" value="6-PHOSPHOGLUCONOLACTONASE-RELATED"/>
    <property type="match status" value="1"/>
</dbReference>
<name>A0ABS7Q2H2_9ACTN</name>
<feature type="signal peptide" evidence="2">
    <location>
        <begin position="1"/>
        <end position="31"/>
    </location>
</feature>
<reference evidence="3 4" key="1">
    <citation type="submission" date="2021-08" db="EMBL/GenBank/DDBJ databases">
        <title>WGS of actinomycetes from Thailand.</title>
        <authorList>
            <person name="Thawai C."/>
        </authorList>
    </citation>
    <scope>NUCLEOTIDE SEQUENCE [LARGE SCALE GENOMIC DNA]</scope>
    <source>
        <strain evidence="3 4">PLK6-54</strain>
    </source>
</reference>
<keyword evidence="2" id="KW-0732">Signal</keyword>
<evidence type="ECO:0000256" key="1">
    <source>
        <dbReference type="ARBA" id="ARBA00005564"/>
    </source>
</evidence>
<organism evidence="3 4">
    <name type="scientific">Actinacidiphila acidipaludis</name>
    <dbReference type="NCBI Taxonomy" id="2873382"/>
    <lineage>
        <taxon>Bacteria</taxon>
        <taxon>Bacillati</taxon>
        <taxon>Actinomycetota</taxon>
        <taxon>Actinomycetes</taxon>
        <taxon>Kitasatosporales</taxon>
        <taxon>Streptomycetaceae</taxon>
        <taxon>Actinacidiphila</taxon>
    </lineage>
</organism>
<dbReference type="EMBL" id="JAINZZ010000005">
    <property type="protein sequence ID" value="MBY8877325.1"/>
    <property type="molecule type" value="Genomic_DNA"/>
</dbReference>
<evidence type="ECO:0000313" key="3">
    <source>
        <dbReference type="EMBL" id="MBY8877325.1"/>
    </source>
</evidence>